<organism evidence="4">
    <name type="scientific">Harpegnathos saltator</name>
    <name type="common">Jerdon's jumping ant</name>
    <dbReference type="NCBI Taxonomy" id="610380"/>
    <lineage>
        <taxon>Eukaryota</taxon>
        <taxon>Metazoa</taxon>
        <taxon>Ecdysozoa</taxon>
        <taxon>Arthropoda</taxon>
        <taxon>Hexapoda</taxon>
        <taxon>Insecta</taxon>
        <taxon>Pterygota</taxon>
        <taxon>Neoptera</taxon>
        <taxon>Endopterygota</taxon>
        <taxon>Hymenoptera</taxon>
        <taxon>Apocrita</taxon>
        <taxon>Aculeata</taxon>
        <taxon>Formicoidea</taxon>
        <taxon>Formicidae</taxon>
        <taxon>Ponerinae</taxon>
        <taxon>Ponerini</taxon>
        <taxon>Harpegnathos</taxon>
    </lineage>
</organism>
<proteinExistence type="predicted"/>
<dbReference type="AlphaFoldDB" id="E2C315"/>
<dbReference type="OMA" id="YQNTVQN"/>
<dbReference type="Proteomes" id="UP000008237">
    <property type="component" value="Unassembled WGS sequence"/>
</dbReference>
<dbReference type="KEGG" id="hst:105189393"/>
<protein>
    <recommendedName>
        <fullName evidence="2">Myb/SANT-like DNA-binding domain-containing protein</fullName>
    </recommendedName>
</protein>
<dbReference type="Pfam" id="PF13837">
    <property type="entry name" value="Myb_DNA-bind_4"/>
    <property type="match status" value="1"/>
</dbReference>
<name>E2C315_HARSA</name>
<dbReference type="InParanoid" id="E2C315"/>
<evidence type="ECO:0000313" key="3">
    <source>
        <dbReference type="EMBL" id="EFN77672.1"/>
    </source>
</evidence>
<dbReference type="PANTHER" id="PTHR47595">
    <property type="entry name" value="HEAT SHOCK 70 KDA PROTEIN 14"/>
    <property type="match status" value="1"/>
</dbReference>
<evidence type="ECO:0000256" key="1">
    <source>
        <dbReference type="SAM" id="MobiDB-lite"/>
    </source>
</evidence>
<gene>
    <name evidence="3" type="ORF">EAI_15311</name>
</gene>
<feature type="compositionally biased region" description="Low complexity" evidence="1">
    <location>
        <begin position="540"/>
        <end position="550"/>
    </location>
</feature>
<accession>E2C315</accession>
<feature type="region of interest" description="Disordered" evidence="1">
    <location>
        <begin position="533"/>
        <end position="562"/>
    </location>
</feature>
<sequence length="1080" mass="122993">MSDTASDSTKYKWTPESTALLVSVWSDRQVQKQLEYAPRPQVIWENVARYMCKKGYNVEAKHCRSRMKQVLVCYKEAKQAGTRSSLEQYYETIDRVMKNKRLEQVNINGIDTVDATANMKSPPKDVKTNKNLQMRLKVQEPVQSFYRTDALSPVWVIGGENEYPDSPESNETIIAKPYRVFSPTRDVAINTKPHLTQISNQMIQANSAIIEEPIRENCQQNLLSPYSYGEIPYQNTVQNVQNQIIQENMQQNIQQNQVWNQLPRQKVLTNEHSHQQNMLNHVNRHLPSNTMQGNTMIQNSNTEKIIHQQNQPQQNMPYMDNQAMPQEPRKISFGQNLQTDRIYKQYRDIVPRLVRMTDVNSKNFDSLSPDYSLDMSQNLNNAFCQSKSDEETHNLNETYSQSNHLMQNPILIPNADATFMTNNATCNDDSLLLEYLSDSPISSENIGKSRNSVINSDNAPNAPFRKKKAQKLEQLVLSAINSQNEVVNKILAVQNDMVTRFLDVDRDRQNRLENRLDHLLNVVHTAVLNKNIEAERKTPSSRSSSPLPESAITSLHPPPKPGMVPPKLDLVPPKPCRVPCTMPNSNVELINHNPISTRPGVISPVTSPGQKFGTIWSKLGPVSQSPFVKAQQRLGLQTITTNDNVRTQSSAERRIVKELDKPNMDVRNLIYETVKLLEMERQLEEKIENARLEMTIGQTLTARRRLFTQRKPTPIMILTAAFLDAECCACELDPSYYNTWNSRKEKLKYAQRDNLLAGQGENYERMYHLNTVRHDYVDCEPCDSSTPAKLPLYKPNHNVDEVATCTGVPKQTIQQLARLVMNSTRWQNPPHNQQISSVRQTITSTQPIKQNVLDIEYNATFTAPKANVPSLVPEEKPQVFAKNNDITQQKQSSYNKVMSENDLHGQTKFPIGFTTAVLNANKQESIFVSKQTNNNEAMSRSLEFIDNPQTDRKNNVRFLDNALAELQRMYSDRQVGVEDVGKILPSGITENNGNNGNIAITTRNRNMIEQYVSDLMMSKKPIHDKDVDSDNDDEFLDTTMSMHPTCISRRGSFTSNGTTSAETARSLKFNKATGNNCRIS</sequence>
<keyword evidence="4" id="KW-1185">Reference proteome</keyword>
<dbReference type="OrthoDB" id="691673at2759"/>
<dbReference type="InterPro" id="IPR044822">
    <property type="entry name" value="Myb_DNA-bind_4"/>
</dbReference>
<dbReference type="PANTHER" id="PTHR47595:SF1">
    <property type="entry name" value="MYB_SANT-LIKE DNA-BINDING DOMAIN-CONTAINING PROTEIN"/>
    <property type="match status" value="1"/>
</dbReference>
<dbReference type="Gene3D" id="1.10.10.60">
    <property type="entry name" value="Homeodomain-like"/>
    <property type="match status" value="1"/>
</dbReference>
<reference evidence="3 4" key="1">
    <citation type="journal article" date="2010" name="Science">
        <title>Genomic comparison of the ants Camponotus floridanus and Harpegnathos saltator.</title>
        <authorList>
            <person name="Bonasio R."/>
            <person name="Zhang G."/>
            <person name="Ye C."/>
            <person name="Mutti N.S."/>
            <person name="Fang X."/>
            <person name="Qin N."/>
            <person name="Donahue G."/>
            <person name="Yang P."/>
            <person name="Li Q."/>
            <person name="Li C."/>
            <person name="Zhang P."/>
            <person name="Huang Z."/>
            <person name="Berger S.L."/>
            <person name="Reinberg D."/>
            <person name="Wang J."/>
            <person name="Liebig J."/>
        </authorList>
    </citation>
    <scope>NUCLEOTIDE SEQUENCE [LARGE SCALE GENOMIC DNA]</scope>
    <source>
        <strain evidence="3 4">R22 G/1</strain>
    </source>
</reference>
<dbReference type="PhylomeDB" id="E2C315"/>
<feature type="domain" description="Myb/SANT-like DNA-binding" evidence="2">
    <location>
        <begin position="11"/>
        <end position="95"/>
    </location>
</feature>
<evidence type="ECO:0000259" key="2">
    <source>
        <dbReference type="Pfam" id="PF13837"/>
    </source>
</evidence>
<dbReference type="EMBL" id="GL452257">
    <property type="protein sequence ID" value="EFN77672.1"/>
    <property type="molecule type" value="Genomic_DNA"/>
</dbReference>
<evidence type="ECO:0000313" key="4">
    <source>
        <dbReference type="Proteomes" id="UP000008237"/>
    </source>
</evidence>